<dbReference type="Pfam" id="PF14534">
    <property type="entry name" value="DUF4440"/>
    <property type="match status" value="1"/>
</dbReference>
<gene>
    <name evidence="3" type="ORF">PZE19_29570</name>
</gene>
<protein>
    <submittedName>
        <fullName evidence="3">SgcJ/EcaC family oxidoreductase</fullName>
    </submittedName>
</protein>
<accession>A0ABT6FKN6</accession>
<feature type="signal peptide" evidence="1">
    <location>
        <begin position="1"/>
        <end position="20"/>
    </location>
</feature>
<evidence type="ECO:0000256" key="1">
    <source>
        <dbReference type="SAM" id="SignalP"/>
    </source>
</evidence>
<dbReference type="InterPro" id="IPR032710">
    <property type="entry name" value="NTF2-like_dom_sf"/>
</dbReference>
<evidence type="ECO:0000313" key="4">
    <source>
        <dbReference type="Proteomes" id="UP001216907"/>
    </source>
</evidence>
<keyword evidence="4" id="KW-1185">Reference proteome</keyword>
<evidence type="ECO:0000313" key="3">
    <source>
        <dbReference type="EMBL" id="MDG3007933.1"/>
    </source>
</evidence>
<feature type="domain" description="DUF4440" evidence="2">
    <location>
        <begin position="31"/>
        <end position="135"/>
    </location>
</feature>
<reference evidence="3 4" key="1">
    <citation type="submission" date="2023-03" db="EMBL/GenBank/DDBJ databases">
        <title>Paludisphaera mucosa sp. nov. a novel planctomycete from northern fen.</title>
        <authorList>
            <person name="Ivanova A."/>
        </authorList>
    </citation>
    <scope>NUCLEOTIDE SEQUENCE [LARGE SCALE GENOMIC DNA]</scope>
    <source>
        <strain evidence="3 4">Pla2</strain>
    </source>
</reference>
<dbReference type="InterPro" id="IPR011944">
    <property type="entry name" value="Steroid_delta5-4_isomerase"/>
</dbReference>
<dbReference type="NCBIfam" id="TIGR02246">
    <property type="entry name" value="SgcJ/EcaC family oxidoreductase"/>
    <property type="match status" value="1"/>
</dbReference>
<sequence length="149" mass="16040">MNRLVLAGLLFASLGVPALAQSPTKEDDAAVRSVVARYVDAREARDAKAVEALLTPDADQLVSDGTWRRGRESLVQGMLESSRKNPAKRTIEVESVRLLAADVALADGRYTQVGADVRAMWTSIVLTRTADGWKIAGIRNMLPSPPAAK</sequence>
<dbReference type="RefSeq" id="WP_277864201.1">
    <property type="nucleotide sequence ID" value="NZ_JARRAG010000002.1"/>
</dbReference>
<dbReference type="EMBL" id="JARRAG010000002">
    <property type="protein sequence ID" value="MDG3007933.1"/>
    <property type="molecule type" value="Genomic_DNA"/>
</dbReference>
<dbReference type="Proteomes" id="UP001216907">
    <property type="component" value="Unassembled WGS sequence"/>
</dbReference>
<organism evidence="3 4">
    <name type="scientific">Paludisphaera mucosa</name>
    <dbReference type="NCBI Taxonomy" id="3030827"/>
    <lineage>
        <taxon>Bacteria</taxon>
        <taxon>Pseudomonadati</taxon>
        <taxon>Planctomycetota</taxon>
        <taxon>Planctomycetia</taxon>
        <taxon>Isosphaerales</taxon>
        <taxon>Isosphaeraceae</taxon>
        <taxon>Paludisphaera</taxon>
    </lineage>
</organism>
<dbReference type="SUPFAM" id="SSF54427">
    <property type="entry name" value="NTF2-like"/>
    <property type="match status" value="1"/>
</dbReference>
<keyword evidence="1" id="KW-0732">Signal</keyword>
<dbReference type="InterPro" id="IPR027843">
    <property type="entry name" value="DUF4440"/>
</dbReference>
<dbReference type="Gene3D" id="3.10.450.50">
    <property type="match status" value="1"/>
</dbReference>
<evidence type="ECO:0000259" key="2">
    <source>
        <dbReference type="Pfam" id="PF14534"/>
    </source>
</evidence>
<proteinExistence type="predicted"/>
<feature type="chain" id="PRO_5046115411" evidence="1">
    <location>
        <begin position="21"/>
        <end position="149"/>
    </location>
</feature>
<name>A0ABT6FKN6_9BACT</name>
<comment type="caution">
    <text evidence="3">The sequence shown here is derived from an EMBL/GenBank/DDBJ whole genome shotgun (WGS) entry which is preliminary data.</text>
</comment>